<protein>
    <recommendedName>
        <fullName evidence="4">DUF3710 domain-containing protein</fullName>
    </recommendedName>
</protein>
<organism evidence="2 3">
    <name type="scientific">Parafrankia soli</name>
    <dbReference type="NCBI Taxonomy" id="2599596"/>
    <lineage>
        <taxon>Bacteria</taxon>
        <taxon>Bacillati</taxon>
        <taxon>Actinomycetota</taxon>
        <taxon>Actinomycetes</taxon>
        <taxon>Frankiales</taxon>
        <taxon>Frankiaceae</taxon>
        <taxon>Parafrankia</taxon>
    </lineage>
</organism>
<proteinExistence type="predicted"/>
<dbReference type="RefSeq" id="WP_083391071.1">
    <property type="nucleotide sequence ID" value="NZ_MAXA01000217.1"/>
</dbReference>
<evidence type="ECO:0000313" key="2">
    <source>
        <dbReference type="EMBL" id="OHV27794.1"/>
    </source>
</evidence>
<gene>
    <name evidence="2" type="ORF">BBK14_19430</name>
</gene>
<dbReference type="Proteomes" id="UP000179769">
    <property type="component" value="Unassembled WGS sequence"/>
</dbReference>
<feature type="compositionally biased region" description="Low complexity" evidence="1">
    <location>
        <begin position="64"/>
        <end position="73"/>
    </location>
</feature>
<feature type="compositionally biased region" description="Low complexity" evidence="1">
    <location>
        <begin position="19"/>
        <end position="31"/>
    </location>
</feature>
<feature type="region of interest" description="Disordered" evidence="1">
    <location>
        <begin position="1"/>
        <end position="76"/>
    </location>
</feature>
<comment type="caution">
    <text evidence="2">The sequence shown here is derived from an EMBL/GenBank/DDBJ whole genome shotgun (WGS) entry which is preliminary data.</text>
</comment>
<accession>A0A1S1Q6H1</accession>
<dbReference type="AlphaFoldDB" id="A0A1S1Q6H1"/>
<dbReference type="EMBL" id="MAXA01000217">
    <property type="protein sequence ID" value="OHV27794.1"/>
    <property type="molecule type" value="Genomic_DNA"/>
</dbReference>
<feature type="compositionally biased region" description="Basic and acidic residues" evidence="1">
    <location>
        <begin position="7"/>
        <end position="18"/>
    </location>
</feature>
<name>A0A1S1Q6H1_9ACTN</name>
<reference evidence="3" key="1">
    <citation type="submission" date="2016-07" db="EMBL/GenBank/DDBJ databases">
        <title>Frankia sp. NRRL B-16219 Genome sequencing.</title>
        <authorList>
            <person name="Ghodhbane-Gtari F."/>
            <person name="Swanson E."/>
            <person name="Gueddou A."/>
            <person name="Louati M."/>
            <person name="Nouioui I."/>
            <person name="Hezbri K."/>
            <person name="Abebe-Akele F."/>
            <person name="Simpson S."/>
            <person name="Morris K."/>
            <person name="Thomas K."/>
            <person name="Gtari M."/>
            <person name="Tisa L.S."/>
        </authorList>
    </citation>
    <scope>NUCLEOTIDE SEQUENCE [LARGE SCALE GENOMIC DNA]</scope>
    <source>
        <strain evidence="3">NRRL B-16219</strain>
    </source>
</reference>
<evidence type="ECO:0000256" key="1">
    <source>
        <dbReference type="SAM" id="MobiDB-lite"/>
    </source>
</evidence>
<sequence length="273" mass="27500">MFGRRRTTVDEHPSDHAARGPAPAALDGPGPYDVSELAWPGGAGEAAHEAPADPPDDEAGSRSGSGDAVPGVGAVAGGVGRHAPEILDLGALRVAVPPGVTARIARGTRTGPGTDLVLTAAGLTVRVTVFAAPTSGRLWAGVRAELAASHPESEVRDGPHGPELLLPGCRVVGVDGPRWFLRAVVTPVDADGADGILRGLVVVRGPGAMPAGTALPLLPVGPAGSRPNAGALDDLWTDEPLTAGTGTLEGRRAVHEYAAAFTGDLSRNLSTWG</sequence>
<dbReference type="InterPro" id="IPR022183">
    <property type="entry name" value="DUF3710"/>
</dbReference>
<evidence type="ECO:0008006" key="4">
    <source>
        <dbReference type="Google" id="ProtNLM"/>
    </source>
</evidence>
<evidence type="ECO:0000313" key="3">
    <source>
        <dbReference type="Proteomes" id="UP000179769"/>
    </source>
</evidence>
<keyword evidence="3" id="KW-1185">Reference proteome</keyword>
<dbReference type="Pfam" id="PF12502">
    <property type="entry name" value="DUF3710"/>
    <property type="match status" value="1"/>
</dbReference>